<dbReference type="InterPro" id="IPR002994">
    <property type="entry name" value="Surf1/Shy1"/>
</dbReference>
<dbReference type="Proteomes" id="UP000887565">
    <property type="component" value="Unplaced"/>
</dbReference>
<evidence type="ECO:0000256" key="1">
    <source>
        <dbReference type="ARBA" id="ARBA00004370"/>
    </source>
</evidence>
<dbReference type="PANTHER" id="PTHR23427">
    <property type="entry name" value="SURFEIT LOCUS PROTEIN"/>
    <property type="match status" value="1"/>
</dbReference>
<proteinExistence type="inferred from homology"/>
<accession>A0A915HY21</accession>
<keyword evidence="3 6" id="KW-0812">Transmembrane</keyword>
<evidence type="ECO:0000256" key="6">
    <source>
        <dbReference type="RuleBase" id="RU363076"/>
    </source>
</evidence>
<dbReference type="WBParaSite" id="nRc.2.0.1.t06467-RA">
    <property type="protein sequence ID" value="nRc.2.0.1.t06467-RA"/>
    <property type="gene ID" value="nRc.2.0.1.g06467"/>
</dbReference>
<dbReference type="PANTHER" id="PTHR23427:SF2">
    <property type="entry name" value="SURFEIT LOCUS PROTEIN 1"/>
    <property type="match status" value="1"/>
</dbReference>
<comment type="caution">
    <text evidence="6">Lacks conserved residue(s) required for the propagation of feature annotation.</text>
</comment>
<keyword evidence="5 6" id="KW-0472">Membrane</keyword>
<evidence type="ECO:0000256" key="2">
    <source>
        <dbReference type="ARBA" id="ARBA00007165"/>
    </source>
</evidence>
<protein>
    <recommendedName>
        <fullName evidence="6">SURF1-like protein</fullName>
    </recommendedName>
</protein>
<dbReference type="InterPro" id="IPR045214">
    <property type="entry name" value="Surf1/Surf4"/>
</dbReference>
<evidence type="ECO:0000256" key="5">
    <source>
        <dbReference type="ARBA" id="ARBA00023136"/>
    </source>
</evidence>
<dbReference type="PROSITE" id="PS50895">
    <property type="entry name" value="SURF1"/>
    <property type="match status" value="1"/>
</dbReference>
<comment type="similarity">
    <text evidence="2 6">Belongs to the SURF1 family.</text>
</comment>
<evidence type="ECO:0000256" key="3">
    <source>
        <dbReference type="ARBA" id="ARBA00022692"/>
    </source>
</evidence>
<keyword evidence="7" id="KW-1185">Reference proteome</keyword>
<dbReference type="GO" id="GO:0005743">
    <property type="term" value="C:mitochondrial inner membrane"/>
    <property type="evidence" value="ECO:0007669"/>
    <property type="project" value="UniProtKB-SubCell"/>
</dbReference>
<sequence length="285" mass="32736">MFNFRNFSPAVRFVKHLIKYDGPKRMYAFDHYRSTVAFRIQTERKNVPKSAYVLLAIPCVCFGLGVWQIFRLRWKLNLLDSMKALMAEQPIPLPNDIRELKALEFRPIKVKGHFIHDEEFLIKPRVRVDLKSNSSKAIFTSDSTTAGAMVVTPFKLSDRDLVILVNRGFVPKEKQSKKTRPEGQIEGEIELVGITRNHENRPTFVKQSDPAKGFYAFRDVEGMAYQHDTAPVYLEATKSSTVPGGPIGGQTLVNLRNEHAAYSVTWFGLSVATTWLWFKRFYKFV</sequence>
<comment type="subcellular location">
    <subcellularLocation>
        <location evidence="1">Membrane</location>
    </subcellularLocation>
    <subcellularLocation>
        <location evidence="6">Mitochondrion inner membrane</location>
        <topology evidence="6">Multi-pass membrane protein</topology>
    </subcellularLocation>
</comment>
<keyword evidence="4 6" id="KW-1133">Transmembrane helix</keyword>
<keyword evidence="6" id="KW-0999">Mitochondrion inner membrane</keyword>
<organism evidence="7 8">
    <name type="scientific">Romanomermis culicivorax</name>
    <name type="common">Nematode worm</name>
    <dbReference type="NCBI Taxonomy" id="13658"/>
    <lineage>
        <taxon>Eukaryota</taxon>
        <taxon>Metazoa</taxon>
        <taxon>Ecdysozoa</taxon>
        <taxon>Nematoda</taxon>
        <taxon>Enoplea</taxon>
        <taxon>Dorylaimia</taxon>
        <taxon>Mermithida</taxon>
        <taxon>Mermithoidea</taxon>
        <taxon>Mermithidae</taxon>
        <taxon>Romanomermis</taxon>
    </lineage>
</organism>
<name>A0A915HY21_ROMCU</name>
<keyword evidence="6" id="KW-0496">Mitochondrion</keyword>
<evidence type="ECO:0000313" key="8">
    <source>
        <dbReference type="WBParaSite" id="nRc.2.0.1.t06467-RA"/>
    </source>
</evidence>
<feature type="transmembrane region" description="Helical" evidence="6">
    <location>
        <begin position="51"/>
        <end position="70"/>
    </location>
</feature>
<dbReference type="AlphaFoldDB" id="A0A915HY21"/>
<dbReference type="GO" id="GO:0033617">
    <property type="term" value="P:mitochondrial respiratory chain complex IV assembly"/>
    <property type="evidence" value="ECO:0007669"/>
    <property type="project" value="TreeGrafter"/>
</dbReference>
<reference evidence="8" key="1">
    <citation type="submission" date="2022-11" db="UniProtKB">
        <authorList>
            <consortium name="WormBaseParasite"/>
        </authorList>
    </citation>
    <scope>IDENTIFICATION</scope>
</reference>
<dbReference type="OMA" id="WYSRDVA"/>
<evidence type="ECO:0000256" key="4">
    <source>
        <dbReference type="ARBA" id="ARBA00022989"/>
    </source>
</evidence>
<comment type="function">
    <text evidence="6">Probably involved in the biogenesis of the COX complex.</text>
</comment>
<dbReference type="Pfam" id="PF02104">
    <property type="entry name" value="SURF1"/>
    <property type="match status" value="1"/>
</dbReference>
<dbReference type="CDD" id="cd06662">
    <property type="entry name" value="SURF1"/>
    <property type="match status" value="1"/>
</dbReference>
<evidence type="ECO:0000313" key="7">
    <source>
        <dbReference type="Proteomes" id="UP000887565"/>
    </source>
</evidence>